<keyword evidence="2" id="KW-1185">Reference proteome</keyword>
<dbReference type="RefSeq" id="WP_074771877.1">
    <property type="nucleotide sequence ID" value="NZ_FNKP01000003.1"/>
</dbReference>
<dbReference type="OrthoDB" id="8635030at2"/>
<dbReference type="EMBL" id="FNKP01000003">
    <property type="protein sequence ID" value="SDR50398.1"/>
    <property type="molecule type" value="Genomic_DNA"/>
</dbReference>
<accession>A0A1H1JK50</accession>
<evidence type="ECO:0000313" key="2">
    <source>
        <dbReference type="Proteomes" id="UP000183487"/>
    </source>
</evidence>
<gene>
    <name evidence="1" type="ORF">SAMN05443245_6656</name>
</gene>
<protein>
    <submittedName>
        <fullName evidence="1">Membrane bound FAD containing D-sorbitol dehydrogenase</fullName>
    </submittedName>
</protein>
<sequence>MTTPLDSGARPPAPNSTRRLLLTSILASYASSFIPWTLAGAQTPASAPASANVLDDFLSVSQLITGHATLDAAQAKRLHDGLVATMPSFAEQLSALAAFVASNKPAAHDLQTSLDAANAPFAKLPAQIATAWYIGVVGSGAAARCVTYESSLMNIVVADRLKPPSYAYGPYGSWGRNPLAA</sequence>
<dbReference type="AlphaFoldDB" id="A0A1H1JK50"/>
<dbReference type="Proteomes" id="UP000183487">
    <property type="component" value="Unassembled WGS sequence"/>
</dbReference>
<name>A0A1H1JK50_9BURK</name>
<dbReference type="Pfam" id="PF12318">
    <property type="entry name" value="FAD-SLDH"/>
    <property type="match status" value="1"/>
</dbReference>
<proteinExistence type="predicted"/>
<reference evidence="2" key="1">
    <citation type="submission" date="2016-10" db="EMBL/GenBank/DDBJ databases">
        <authorList>
            <person name="Varghese N."/>
        </authorList>
    </citation>
    <scope>NUCLEOTIDE SEQUENCE [LARGE SCALE GENOMIC DNA]</scope>
    <source>
        <strain evidence="2">GAS106B</strain>
    </source>
</reference>
<dbReference type="InterPro" id="IPR024651">
    <property type="entry name" value="FAD-SLDH_ssu"/>
</dbReference>
<organism evidence="1 2">
    <name type="scientific">Paraburkholderia fungorum</name>
    <dbReference type="NCBI Taxonomy" id="134537"/>
    <lineage>
        <taxon>Bacteria</taxon>
        <taxon>Pseudomonadati</taxon>
        <taxon>Pseudomonadota</taxon>
        <taxon>Betaproteobacteria</taxon>
        <taxon>Burkholderiales</taxon>
        <taxon>Burkholderiaceae</taxon>
        <taxon>Paraburkholderia</taxon>
    </lineage>
</organism>
<evidence type="ECO:0000313" key="1">
    <source>
        <dbReference type="EMBL" id="SDR50398.1"/>
    </source>
</evidence>